<evidence type="ECO:0000313" key="4">
    <source>
        <dbReference type="EMBL" id="KAK6353805.1"/>
    </source>
</evidence>
<keyword evidence="5" id="KW-1185">Reference proteome</keyword>
<dbReference type="Pfam" id="PF22974">
    <property type="entry name" value="DUF7029"/>
    <property type="match status" value="1"/>
</dbReference>
<feature type="signal peptide" evidence="1">
    <location>
        <begin position="1"/>
        <end position="22"/>
    </location>
</feature>
<name>A0AAV9V2K6_9PEZI</name>
<accession>A0AAV9V2K6</accession>
<dbReference type="InterPro" id="IPR054293">
    <property type="entry name" value="DUF7029"/>
</dbReference>
<proteinExistence type="predicted"/>
<sequence>MLSSTLLSILLSAGLLGSQTSANPFFDLEEIVPATPLRDDSFKSAIEQRSVEIPGLDNIPAARSINEDDPLRGNTMSARQRRSVAEAMDRAMEMKPIREDDLIPHHLLKREDPLSRLDLKEDVTMIYGGAAVQQQMYLANITLHAPDPEHPLIMMEKFDGLTTGLECTSRTQMKIRFKSKLAMDHAVAAWKWVNSEEGDYFYLIANHPTCCPSSQRAPYKVTGVEIDEKGFETTLTVSKTPWNEVAGNFDLTLGRFDIPGRAKRNFQAAALTRRFFSFDALALKLVNFLGVAPDVSTIKSIFVNLATGQRRLMLFRDRFHEEPYLQVNCLDCGTRGGVELGVRVKTEGGEVKNLGLFVQPKGLAAKLEIEVKAQATMANPISLTKSILPDTAIPGFSIPYLFTFGPSIQFNAGFDLELDAVASFSFGVEATLPDSAMIVLDMVAKKNGVSGLEGARVTPIFRINEFSAKGKAGAYIGPSIAFGAKVLDTFKYEGALELNMPHVGAELHAGYNQDGFCPNANTTEKRSITTGVKGELAANIELWFKLGPKDPLLPVPKWVPNVQRKIWGQQHPFKEFCVPYRIPGLQNGIKPPQPSKTLQLSGEITNYQTRTFSAEATAPLAPVAVIEGPSISEIVATSTVAPDTSTLMPSFRFSNSTTTVAMTLTLEPDTPTTTTTYLPLSPSLPPADEIIIEPALLPTAVVESV</sequence>
<dbReference type="Pfam" id="PF23865">
    <property type="entry name" value="DUF7223"/>
    <property type="match status" value="1"/>
</dbReference>
<protein>
    <submittedName>
        <fullName evidence="4">Uncharacterized protein</fullName>
    </submittedName>
</protein>
<feature type="chain" id="PRO_5043934080" evidence="1">
    <location>
        <begin position="23"/>
        <end position="705"/>
    </location>
</feature>
<dbReference type="Proteomes" id="UP001373714">
    <property type="component" value="Unassembled WGS sequence"/>
</dbReference>
<dbReference type="EMBL" id="JAVHNS010000005">
    <property type="protein sequence ID" value="KAK6353805.1"/>
    <property type="molecule type" value="Genomic_DNA"/>
</dbReference>
<reference evidence="4 5" key="1">
    <citation type="submission" date="2019-10" db="EMBL/GenBank/DDBJ databases">
        <authorList>
            <person name="Palmer J.M."/>
        </authorList>
    </citation>
    <scope>NUCLEOTIDE SEQUENCE [LARGE SCALE GENOMIC DNA]</scope>
    <source>
        <strain evidence="4 5">TWF730</strain>
    </source>
</reference>
<feature type="domain" description="DUF7029" evidence="2">
    <location>
        <begin position="147"/>
        <end position="250"/>
    </location>
</feature>
<evidence type="ECO:0000259" key="2">
    <source>
        <dbReference type="Pfam" id="PF22974"/>
    </source>
</evidence>
<dbReference type="AlphaFoldDB" id="A0AAV9V2K6"/>
<keyword evidence="1" id="KW-0732">Signal</keyword>
<feature type="domain" description="DUF7223" evidence="3">
    <location>
        <begin position="325"/>
        <end position="525"/>
    </location>
</feature>
<evidence type="ECO:0000313" key="5">
    <source>
        <dbReference type="Proteomes" id="UP001373714"/>
    </source>
</evidence>
<comment type="caution">
    <text evidence="4">The sequence shown here is derived from an EMBL/GenBank/DDBJ whole genome shotgun (WGS) entry which is preliminary data.</text>
</comment>
<evidence type="ECO:0000256" key="1">
    <source>
        <dbReference type="SAM" id="SignalP"/>
    </source>
</evidence>
<gene>
    <name evidence="4" type="ORF">TWF730_008231</name>
</gene>
<organism evidence="4 5">
    <name type="scientific">Orbilia blumenaviensis</name>
    <dbReference type="NCBI Taxonomy" id="1796055"/>
    <lineage>
        <taxon>Eukaryota</taxon>
        <taxon>Fungi</taxon>
        <taxon>Dikarya</taxon>
        <taxon>Ascomycota</taxon>
        <taxon>Pezizomycotina</taxon>
        <taxon>Orbiliomycetes</taxon>
        <taxon>Orbiliales</taxon>
        <taxon>Orbiliaceae</taxon>
        <taxon>Orbilia</taxon>
    </lineage>
</organism>
<dbReference type="InterPro" id="IPR055647">
    <property type="entry name" value="DUF7223"/>
</dbReference>
<evidence type="ECO:0000259" key="3">
    <source>
        <dbReference type="Pfam" id="PF23865"/>
    </source>
</evidence>